<dbReference type="AlphaFoldDB" id="A5AGN6"/>
<dbReference type="EMBL" id="AM426347">
    <property type="protein sequence ID" value="CAN71272.1"/>
    <property type="molecule type" value="Genomic_DNA"/>
</dbReference>
<evidence type="ECO:0000313" key="2">
    <source>
        <dbReference type="EMBL" id="CAN71272.1"/>
    </source>
</evidence>
<protein>
    <submittedName>
        <fullName evidence="2">Uncharacterized protein</fullName>
    </submittedName>
</protein>
<gene>
    <name evidence="2" type="ORF">VITISV_019660</name>
</gene>
<feature type="compositionally biased region" description="Polar residues" evidence="1">
    <location>
        <begin position="124"/>
        <end position="140"/>
    </location>
</feature>
<organism evidence="2">
    <name type="scientific">Vitis vinifera</name>
    <name type="common">Grape</name>
    <dbReference type="NCBI Taxonomy" id="29760"/>
    <lineage>
        <taxon>Eukaryota</taxon>
        <taxon>Viridiplantae</taxon>
        <taxon>Streptophyta</taxon>
        <taxon>Embryophyta</taxon>
        <taxon>Tracheophyta</taxon>
        <taxon>Spermatophyta</taxon>
        <taxon>Magnoliopsida</taxon>
        <taxon>eudicotyledons</taxon>
        <taxon>Gunneridae</taxon>
        <taxon>Pentapetalae</taxon>
        <taxon>rosids</taxon>
        <taxon>Vitales</taxon>
        <taxon>Vitaceae</taxon>
        <taxon>Viteae</taxon>
        <taxon>Vitis</taxon>
    </lineage>
</organism>
<evidence type="ECO:0000256" key="1">
    <source>
        <dbReference type="SAM" id="MobiDB-lite"/>
    </source>
</evidence>
<accession>A5AGN6</accession>
<feature type="region of interest" description="Disordered" evidence="1">
    <location>
        <begin position="121"/>
        <end position="140"/>
    </location>
</feature>
<proteinExistence type="predicted"/>
<sequence>MKALQKNITWKIIDLPGGKRSVASKWVFTVKKPFIDRVSFWSPSPSPKVFWSTVSSSENPHHRQKTLTVGHFSGEVFFRYRPYHQVRKEEIFKFCQSTGGRISVTHRPRAFLLQRLEPHAPTREGTSSTFRQRASTSSLA</sequence>
<reference evidence="2" key="1">
    <citation type="journal article" date="2007" name="PLoS ONE">
        <title>The first genome sequence of an elite grapevine cultivar (Pinot noir Vitis vinifera L.): coping with a highly heterozygous genome.</title>
        <authorList>
            <person name="Velasco R."/>
            <person name="Zharkikh A."/>
            <person name="Troggio M."/>
            <person name="Cartwright D.A."/>
            <person name="Cestaro A."/>
            <person name="Pruss D."/>
            <person name="Pindo M."/>
            <person name="FitzGerald L.M."/>
            <person name="Vezzulli S."/>
            <person name="Reid J."/>
            <person name="Malacarne G."/>
            <person name="Iliev D."/>
            <person name="Coppola G."/>
            <person name="Wardell B."/>
            <person name="Micheletti D."/>
            <person name="Macalma T."/>
            <person name="Facci M."/>
            <person name="Mitchell J.T."/>
            <person name="Perazzolli M."/>
            <person name="Eldredge G."/>
            <person name="Gatto P."/>
            <person name="Oyzerski R."/>
            <person name="Moretto M."/>
            <person name="Gutin N."/>
            <person name="Stefanini M."/>
            <person name="Chen Y."/>
            <person name="Segala C."/>
            <person name="Davenport C."/>
            <person name="Dematte L."/>
            <person name="Mraz A."/>
            <person name="Battilana J."/>
            <person name="Stormo K."/>
            <person name="Costa F."/>
            <person name="Tao Q."/>
            <person name="Si-Ammour A."/>
            <person name="Harkins T."/>
            <person name="Lackey A."/>
            <person name="Perbost C."/>
            <person name="Taillon B."/>
            <person name="Stella A."/>
            <person name="Solovyev V."/>
            <person name="Fawcett J.A."/>
            <person name="Sterck L."/>
            <person name="Vandepoele K."/>
            <person name="Grando S.M."/>
            <person name="Toppo S."/>
            <person name="Moser C."/>
            <person name="Lanchbury J."/>
            <person name="Bogden R."/>
            <person name="Skolnick M."/>
            <person name="Sgaramella V."/>
            <person name="Bhatnagar S.K."/>
            <person name="Fontana P."/>
            <person name="Gutin A."/>
            <person name="Van de Peer Y."/>
            <person name="Salamini F."/>
            <person name="Viola R."/>
        </authorList>
    </citation>
    <scope>NUCLEOTIDE SEQUENCE</scope>
</reference>
<name>A5AGN6_VITVI</name>